<organism evidence="3 4">
    <name type="scientific">Achromobacter seleniivolatilans</name>
    <dbReference type="NCBI Taxonomy" id="3047478"/>
    <lineage>
        <taxon>Bacteria</taxon>
        <taxon>Pseudomonadati</taxon>
        <taxon>Pseudomonadota</taxon>
        <taxon>Betaproteobacteria</taxon>
        <taxon>Burkholderiales</taxon>
        <taxon>Alcaligenaceae</taxon>
        <taxon>Achromobacter</taxon>
    </lineage>
</organism>
<dbReference type="Proteomes" id="UP001234798">
    <property type="component" value="Chromosome"/>
</dbReference>
<feature type="transmembrane region" description="Helical" evidence="2">
    <location>
        <begin position="52"/>
        <end position="71"/>
    </location>
</feature>
<feature type="transmembrane region" description="Helical" evidence="2">
    <location>
        <begin position="23"/>
        <end position="40"/>
    </location>
</feature>
<keyword evidence="4" id="KW-1185">Reference proteome</keyword>
<keyword evidence="2" id="KW-0472">Membrane</keyword>
<dbReference type="Pfam" id="PF05656">
    <property type="entry name" value="DUF805"/>
    <property type="match status" value="1"/>
</dbReference>
<dbReference type="PANTHER" id="PTHR34980:SF2">
    <property type="entry name" value="INNER MEMBRANE PROTEIN YHAH-RELATED"/>
    <property type="match status" value="1"/>
</dbReference>
<evidence type="ECO:0000256" key="1">
    <source>
        <dbReference type="SAM" id="MobiDB-lite"/>
    </source>
</evidence>
<name>A0ABY9LZW6_9BURK</name>
<dbReference type="InterPro" id="IPR008523">
    <property type="entry name" value="DUF805"/>
</dbReference>
<evidence type="ECO:0000313" key="3">
    <source>
        <dbReference type="EMBL" id="WMD19995.1"/>
    </source>
</evidence>
<proteinExistence type="predicted"/>
<evidence type="ECO:0000256" key="2">
    <source>
        <dbReference type="SAM" id="Phobius"/>
    </source>
</evidence>
<keyword evidence="2" id="KW-0812">Transmembrane</keyword>
<dbReference type="EMBL" id="CP132976">
    <property type="protein sequence ID" value="WMD19995.1"/>
    <property type="molecule type" value="Genomic_DNA"/>
</dbReference>
<reference evidence="3 4" key="1">
    <citation type="submission" date="2023-08" db="EMBL/GenBank/DDBJ databases">
        <title>Achromobacter seleniivolatilans sp. nov., isolated from seleniferous soil.</title>
        <authorList>
            <person name="Zhang S."/>
            <person name="Li K."/>
            <person name="Peng J."/>
            <person name="Zhao Q."/>
            <person name="Wang H."/>
            <person name="Guo Y."/>
        </authorList>
    </citation>
    <scope>NUCLEOTIDE SEQUENCE [LARGE SCALE GENOMIC DNA]</scope>
    <source>
        <strain evidence="3 4">R39</strain>
    </source>
</reference>
<feature type="region of interest" description="Disordered" evidence="1">
    <location>
        <begin position="110"/>
        <end position="133"/>
    </location>
</feature>
<feature type="transmembrane region" description="Helical" evidence="2">
    <location>
        <begin position="83"/>
        <end position="104"/>
    </location>
</feature>
<sequence>MNWYLRALKQYAVFTGRARRKEYWTFVLCQVLAVLGISYAERALAVANPEILFGWFTAGYLMLTLVPALAVSTRRLHDTGRSGWWNLLHALPLLGTLVLQGFMIPRGTSGSNRYGPAPQEAGRQGRRFQGIWT</sequence>
<evidence type="ECO:0000313" key="4">
    <source>
        <dbReference type="Proteomes" id="UP001234798"/>
    </source>
</evidence>
<dbReference type="RefSeq" id="WP_306942739.1">
    <property type="nucleotide sequence ID" value="NZ_CP132976.1"/>
</dbReference>
<accession>A0ABY9LZW6</accession>
<protein>
    <submittedName>
        <fullName evidence="3">DUF805 domain-containing protein</fullName>
    </submittedName>
</protein>
<keyword evidence="2" id="KW-1133">Transmembrane helix</keyword>
<gene>
    <name evidence="3" type="ORF">RAS12_25825</name>
</gene>
<dbReference type="PANTHER" id="PTHR34980">
    <property type="entry name" value="INNER MEMBRANE PROTEIN-RELATED-RELATED"/>
    <property type="match status" value="1"/>
</dbReference>